<organism evidence="3 4">
    <name type="scientific">Dispira parvispora</name>
    <dbReference type="NCBI Taxonomy" id="1520584"/>
    <lineage>
        <taxon>Eukaryota</taxon>
        <taxon>Fungi</taxon>
        <taxon>Fungi incertae sedis</taxon>
        <taxon>Zoopagomycota</taxon>
        <taxon>Kickxellomycotina</taxon>
        <taxon>Dimargaritomycetes</taxon>
        <taxon>Dimargaritales</taxon>
        <taxon>Dimargaritaceae</taxon>
        <taxon>Dispira</taxon>
    </lineage>
</organism>
<dbReference type="AlphaFoldDB" id="A0A9W8AUB6"/>
<evidence type="ECO:0000256" key="1">
    <source>
        <dbReference type="SAM" id="MobiDB-lite"/>
    </source>
</evidence>
<proteinExistence type="predicted"/>
<gene>
    <name evidence="3" type="ORF">IWQ62_003131</name>
</gene>
<feature type="region of interest" description="Disordered" evidence="1">
    <location>
        <begin position="35"/>
        <end position="61"/>
    </location>
</feature>
<sequence>MISAPLSLTVLIAVLLTVAASAPAPLCPAGLHSRQLTGGPSSWEETELPVFNHPNPEYEPF</sequence>
<protein>
    <submittedName>
        <fullName evidence="3">Uncharacterized protein</fullName>
    </submittedName>
</protein>
<evidence type="ECO:0000313" key="4">
    <source>
        <dbReference type="Proteomes" id="UP001150925"/>
    </source>
</evidence>
<feature type="signal peptide" evidence="2">
    <location>
        <begin position="1"/>
        <end position="20"/>
    </location>
</feature>
<dbReference type="Proteomes" id="UP001150925">
    <property type="component" value="Unassembled WGS sequence"/>
</dbReference>
<reference evidence="3" key="1">
    <citation type="submission" date="2022-07" db="EMBL/GenBank/DDBJ databases">
        <title>Phylogenomic reconstructions and comparative analyses of Kickxellomycotina fungi.</title>
        <authorList>
            <person name="Reynolds N.K."/>
            <person name="Stajich J.E."/>
            <person name="Barry K."/>
            <person name="Grigoriev I.V."/>
            <person name="Crous P."/>
            <person name="Smith M.E."/>
        </authorList>
    </citation>
    <scope>NUCLEOTIDE SEQUENCE</scope>
    <source>
        <strain evidence="3">RSA 1196</strain>
    </source>
</reference>
<accession>A0A9W8AUB6</accession>
<dbReference type="EMBL" id="JANBPY010000787">
    <property type="protein sequence ID" value="KAJ1963714.1"/>
    <property type="molecule type" value="Genomic_DNA"/>
</dbReference>
<keyword evidence="2" id="KW-0732">Signal</keyword>
<comment type="caution">
    <text evidence="3">The sequence shown here is derived from an EMBL/GenBank/DDBJ whole genome shotgun (WGS) entry which is preliminary data.</text>
</comment>
<name>A0A9W8AUB6_9FUNG</name>
<keyword evidence="4" id="KW-1185">Reference proteome</keyword>
<feature type="chain" id="PRO_5040777493" evidence="2">
    <location>
        <begin position="21"/>
        <end position="61"/>
    </location>
</feature>
<evidence type="ECO:0000256" key="2">
    <source>
        <dbReference type="SAM" id="SignalP"/>
    </source>
</evidence>
<evidence type="ECO:0000313" key="3">
    <source>
        <dbReference type="EMBL" id="KAJ1963714.1"/>
    </source>
</evidence>